<dbReference type="PANTHER" id="PTHR48043">
    <property type="entry name" value="EG:EG0003.4 PROTEIN-RELATED"/>
    <property type="match status" value="1"/>
</dbReference>
<reference evidence="6" key="2">
    <citation type="submission" date="2017-10" db="EMBL/GenBank/DDBJ databases">
        <title>Ladona fulva Genome sequencing and assembly.</title>
        <authorList>
            <person name="Murali S."/>
            <person name="Richards S."/>
            <person name="Bandaranaike D."/>
            <person name="Bellair M."/>
            <person name="Blankenburg K."/>
            <person name="Chao H."/>
            <person name="Dinh H."/>
            <person name="Doddapaneni H."/>
            <person name="Dugan-Rocha S."/>
            <person name="Elkadiri S."/>
            <person name="Gnanaolivu R."/>
            <person name="Hernandez B."/>
            <person name="Skinner E."/>
            <person name="Javaid M."/>
            <person name="Lee S."/>
            <person name="Li M."/>
            <person name="Ming W."/>
            <person name="Munidasa M."/>
            <person name="Muniz J."/>
            <person name="Nguyen L."/>
            <person name="Hughes D."/>
            <person name="Osuji N."/>
            <person name="Pu L.-L."/>
            <person name="Puazo M."/>
            <person name="Qu C."/>
            <person name="Quiroz J."/>
            <person name="Raj R."/>
            <person name="Weissenberger G."/>
            <person name="Xin Y."/>
            <person name="Zou X."/>
            <person name="Han Y."/>
            <person name="Worley K."/>
            <person name="Muzny D."/>
            <person name="Gibbs R."/>
        </authorList>
    </citation>
    <scope>NUCLEOTIDE SEQUENCE</scope>
    <source>
        <strain evidence="6">Sampled in the wild</strain>
    </source>
</reference>
<feature type="transmembrane region" description="Helical" evidence="5">
    <location>
        <begin position="201"/>
        <end position="229"/>
    </location>
</feature>
<dbReference type="FunFam" id="3.40.50.2000:FF:000021">
    <property type="entry name" value="UDP-glucuronosyltransferase"/>
    <property type="match status" value="1"/>
</dbReference>
<keyword evidence="5" id="KW-0472">Membrane</keyword>
<comment type="similarity">
    <text evidence="1 4">Belongs to the UDP-glycosyltransferase family.</text>
</comment>
<comment type="subcellular location">
    <subcellularLocation>
        <location evidence="5">Membrane</location>
        <topology evidence="5">Single-pass membrane protein</topology>
    </subcellularLocation>
</comment>
<sequence length="252" mass="28967">DLAEFLDGSEQGAIFFSLGSNIKSELLAKERLDMLISSFAALGPKIRVLWKFNPKTPIDNLPSNLLIRKWLPQEDILGHPKLLLFITHGGALSTQEAIHHGIPMVGMPFFADQHTNVRRMVELKVSREVSILTATKESFMKTILSVINDPSYRQNMQRLSKLFRDQPQTPRERAVFWTEFLLRHGEGRIESLRSPGLDLTWYQYFLLDVLAVLLSCILMIIIIIIVIICSMYKIFKRMLNPSKSSKESKKRR</sequence>
<dbReference type="InterPro" id="IPR002213">
    <property type="entry name" value="UDP_glucos_trans"/>
</dbReference>
<dbReference type="EC" id="2.4.1.17" evidence="5"/>
<dbReference type="PROSITE" id="PS00375">
    <property type="entry name" value="UDPGT"/>
    <property type="match status" value="1"/>
</dbReference>
<keyword evidence="2 4" id="KW-0328">Glycosyltransferase</keyword>
<organism evidence="6 7">
    <name type="scientific">Ladona fulva</name>
    <name type="common">Scarce chaser dragonfly</name>
    <name type="synonym">Libellula fulva</name>
    <dbReference type="NCBI Taxonomy" id="123851"/>
    <lineage>
        <taxon>Eukaryota</taxon>
        <taxon>Metazoa</taxon>
        <taxon>Ecdysozoa</taxon>
        <taxon>Arthropoda</taxon>
        <taxon>Hexapoda</taxon>
        <taxon>Insecta</taxon>
        <taxon>Pterygota</taxon>
        <taxon>Palaeoptera</taxon>
        <taxon>Odonata</taxon>
        <taxon>Epiprocta</taxon>
        <taxon>Anisoptera</taxon>
        <taxon>Libelluloidea</taxon>
        <taxon>Libellulidae</taxon>
        <taxon>Ladona</taxon>
    </lineage>
</organism>
<dbReference type="Gene3D" id="3.40.50.2000">
    <property type="entry name" value="Glycogen Phosphorylase B"/>
    <property type="match status" value="1"/>
</dbReference>
<dbReference type="Proteomes" id="UP000792457">
    <property type="component" value="Unassembled WGS sequence"/>
</dbReference>
<evidence type="ECO:0000256" key="4">
    <source>
        <dbReference type="RuleBase" id="RU003718"/>
    </source>
</evidence>
<dbReference type="Pfam" id="PF00201">
    <property type="entry name" value="UDPGT"/>
    <property type="match status" value="1"/>
</dbReference>
<accession>A0A8K0P9S7</accession>
<reference evidence="6" key="1">
    <citation type="submission" date="2013-04" db="EMBL/GenBank/DDBJ databases">
        <authorList>
            <person name="Qu J."/>
            <person name="Murali S.C."/>
            <person name="Bandaranaike D."/>
            <person name="Bellair M."/>
            <person name="Blankenburg K."/>
            <person name="Chao H."/>
            <person name="Dinh H."/>
            <person name="Doddapaneni H."/>
            <person name="Downs B."/>
            <person name="Dugan-Rocha S."/>
            <person name="Elkadiri S."/>
            <person name="Gnanaolivu R.D."/>
            <person name="Hernandez B."/>
            <person name="Javaid M."/>
            <person name="Jayaseelan J.C."/>
            <person name="Lee S."/>
            <person name="Li M."/>
            <person name="Ming W."/>
            <person name="Munidasa M."/>
            <person name="Muniz J."/>
            <person name="Nguyen L."/>
            <person name="Ongeri F."/>
            <person name="Osuji N."/>
            <person name="Pu L.-L."/>
            <person name="Puazo M."/>
            <person name="Qu C."/>
            <person name="Quiroz J."/>
            <person name="Raj R."/>
            <person name="Weissenberger G."/>
            <person name="Xin Y."/>
            <person name="Zou X."/>
            <person name="Han Y."/>
            <person name="Richards S."/>
            <person name="Worley K."/>
            <person name="Muzny D."/>
            <person name="Gibbs R."/>
        </authorList>
    </citation>
    <scope>NUCLEOTIDE SEQUENCE</scope>
    <source>
        <strain evidence="6">Sampled in the wild</strain>
    </source>
</reference>
<dbReference type="InterPro" id="IPR050271">
    <property type="entry name" value="UDP-glycosyltransferase"/>
</dbReference>
<dbReference type="GO" id="GO:0016020">
    <property type="term" value="C:membrane"/>
    <property type="evidence" value="ECO:0007669"/>
    <property type="project" value="UniProtKB-SubCell"/>
</dbReference>
<dbReference type="OrthoDB" id="5835829at2759"/>
<dbReference type="GO" id="GO:0015020">
    <property type="term" value="F:glucuronosyltransferase activity"/>
    <property type="evidence" value="ECO:0007669"/>
    <property type="project" value="UniProtKB-EC"/>
</dbReference>
<keyword evidence="3 4" id="KW-0808">Transferase</keyword>
<dbReference type="CDD" id="cd03784">
    <property type="entry name" value="GT1_Gtf-like"/>
    <property type="match status" value="1"/>
</dbReference>
<proteinExistence type="inferred from homology"/>
<comment type="caution">
    <text evidence="6">The sequence shown here is derived from an EMBL/GenBank/DDBJ whole genome shotgun (WGS) entry which is preliminary data.</text>
</comment>
<feature type="non-terminal residue" evidence="6">
    <location>
        <position position="1"/>
    </location>
</feature>
<name>A0A8K0P9S7_LADFU</name>
<evidence type="ECO:0000256" key="5">
    <source>
        <dbReference type="RuleBase" id="RU362059"/>
    </source>
</evidence>
<keyword evidence="5" id="KW-0812">Transmembrane</keyword>
<evidence type="ECO:0000256" key="1">
    <source>
        <dbReference type="ARBA" id="ARBA00009995"/>
    </source>
</evidence>
<evidence type="ECO:0000313" key="6">
    <source>
        <dbReference type="EMBL" id="KAG8238387.1"/>
    </source>
</evidence>
<evidence type="ECO:0000313" key="7">
    <source>
        <dbReference type="Proteomes" id="UP000792457"/>
    </source>
</evidence>
<comment type="catalytic activity">
    <reaction evidence="5">
        <text>glucuronate acceptor + UDP-alpha-D-glucuronate = acceptor beta-D-glucuronoside + UDP + H(+)</text>
        <dbReference type="Rhea" id="RHEA:21032"/>
        <dbReference type="ChEBI" id="CHEBI:15378"/>
        <dbReference type="ChEBI" id="CHEBI:58052"/>
        <dbReference type="ChEBI" id="CHEBI:58223"/>
        <dbReference type="ChEBI" id="CHEBI:132367"/>
        <dbReference type="ChEBI" id="CHEBI:132368"/>
        <dbReference type="EC" id="2.4.1.17"/>
    </reaction>
</comment>
<keyword evidence="7" id="KW-1185">Reference proteome</keyword>
<dbReference type="AlphaFoldDB" id="A0A8K0P9S7"/>
<evidence type="ECO:0000256" key="2">
    <source>
        <dbReference type="ARBA" id="ARBA00022676"/>
    </source>
</evidence>
<protein>
    <recommendedName>
        <fullName evidence="5">UDP-glucuronosyltransferase</fullName>
        <ecNumber evidence="5">2.4.1.17</ecNumber>
    </recommendedName>
</protein>
<dbReference type="SUPFAM" id="SSF53756">
    <property type="entry name" value="UDP-Glycosyltransferase/glycogen phosphorylase"/>
    <property type="match status" value="1"/>
</dbReference>
<keyword evidence="5" id="KW-1133">Transmembrane helix</keyword>
<dbReference type="EMBL" id="KZ309351">
    <property type="protein sequence ID" value="KAG8238387.1"/>
    <property type="molecule type" value="Genomic_DNA"/>
</dbReference>
<gene>
    <name evidence="6" type="primary">UGT</name>
    <name evidence="6" type="ORF">J437_LFUL019837</name>
</gene>
<dbReference type="InterPro" id="IPR035595">
    <property type="entry name" value="UDP_glycos_trans_CS"/>
</dbReference>
<evidence type="ECO:0000256" key="3">
    <source>
        <dbReference type="ARBA" id="ARBA00022679"/>
    </source>
</evidence>
<dbReference type="PANTHER" id="PTHR48043:SF159">
    <property type="entry name" value="EG:EG0003.4 PROTEIN-RELATED"/>
    <property type="match status" value="1"/>
</dbReference>